<protein>
    <submittedName>
        <fullName evidence="1">Putative phosphomutase (TIGR03848 family)</fullName>
    </submittedName>
</protein>
<proteinExistence type="predicted"/>
<organism evidence="1 2">
    <name type="scientific">Herbiconiux flava</name>
    <dbReference type="NCBI Taxonomy" id="881268"/>
    <lineage>
        <taxon>Bacteria</taxon>
        <taxon>Bacillati</taxon>
        <taxon>Actinomycetota</taxon>
        <taxon>Actinomycetes</taxon>
        <taxon>Micrococcales</taxon>
        <taxon>Microbacteriaceae</taxon>
        <taxon>Herbiconiux</taxon>
    </lineage>
</organism>
<reference evidence="1 2" key="1">
    <citation type="submission" date="2020-07" db="EMBL/GenBank/DDBJ databases">
        <title>Sequencing the genomes of 1000 actinobacteria strains.</title>
        <authorList>
            <person name="Klenk H.-P."/>
        </authorList>
    </citation>
    <scope>NUCLEOTIDE SEQUENCE [LARGE SCALE GENOMIC DNA]</scope>
    <source>
        <strain evidence="1 2">DSM 26474</strain>
    </source>
</reference>
<accession>A0A852STC1</accession>
<dbReference type="InterPro" id="IPR029033">
    <property type="entry name" value="His_PPase_superfam"/>
</dbReference>
<comment type="caution">
    <text evidence="1">The sequence shown here is derived from an EMBL/GenBank/DDBJ whole genome shotgun (WGS) entry which is preliminary data.</text>
</comment>
<dbReference type="AlphaFoldDB" id="A0A852STC1"/>
<evidence type="ECO:0000313" key="2">
    <source>
        <dbReference type="Proteomes" id="UP000549913"/>
    </source>
</evidence>
<keyword evidence="2" id="KW-1185">Reference proteome</keyword>
<dbReference type="CDD" id="cd07067">
    <property type="entry name" value="HP_PGM_like"/>
    <property type="match status" value="1"/>
</dbReference>
<dbReference type="PANTHER" id="PTHR48100">
    <property type="entry name" value="BROAD-SPECIFICITY PHOSPHATASE YOR283W-RELATED"/>
    <property type="match status" value="1"/>
</dbReference>
<dbReference type="EMBL" id="JACCBM010000001">
    <property type="protein sequence ID" value="NYD72041.1"/>
    <property type="molecule type" value="Genomic_DNA"/>
</dbReference>
<dbReference type="SMART" id="SM00855">
    <property type="entry name" value="PGAM"/>
    <property type="match status" value="1"/>
</dbReference>
<dbReference type="RefSeq" id="WP_179548868.1">
    <property type="nucleotide sequence ID" value="NZ_BSEW01000002.1"/>
</dbReference>
<dbReference type="SUPFAM" id="SSF53254">
    <property type="entry name" value="Phosphoglycerate mutase-like"/>
    <property type="match status" value="1"/>
</dbReference>
<sequence>MATVILVRHGRTTANASGLLAGRTPGVRLDEVGQEQAARTAERLAVVPLVAVVSSPLERCRQTATSILDRQVGGAAGAGARPGELRIEDDLTECDYGDWQGRTLKELASEPLWSVVQRQPSAVTFPGGESMATMQLRGASAVRRLDAAFEAEHGPGAVWVAVSHGDIIKGILADALGMHLDLFQRISVSPASVSIVRYGADRPDVVATNTEAGELGWLAAAPPMADAPVGGGAGNAPV</sequence>
<dbReference type="NCBIfam" id="TIGR03848">
    <property type="entry name" value="MSMEG_4193"/>
    <property type="match status" value="1"/>
</dbReference>
<dbReference type="Proteomes" id="UP000549913">
    <property type="component" value="Unassembled WGS sequence"/>
</dbReference>
<gene>
    <name evidence="1" type="ORF">BJ984_003199</name>
</gene>
<dbReference type="GO" id="GO:0005737">
    <property type="term" value="C:cytoplasm"/>
    <property type="evidence" value="ECO:0007669"/>
    <property type="project" value="TreeGrafter"/>
</dbReference>
<dbReference type="Gene3D" id="3.40.50.1240">
    <property type="entry name" value="Phosphoglycerate mutase-like"/>
    <property type="match status" value="1"/>
</dbReference>
<dbReference type="PANTHER" id="PTHR48100:SF2">
    <property type="entry name" value="CONSERVED PROTEIN"/>
    <property type="match status" value="1"/>
</dbReference>
<dbReference type="InterPro" id="IPR022492">
    <property type="entry name" value="Phosphomutase_MSMEG4193_put"/>
</dbReference>
<dbReference type="InterPro" id="IPR050275">
    <property type="entry name" value="PGM_Phosphatase"/>
</dbReference>
<dbReference type="Pfam" id="PF00300">
    <property type="entry name" value="His_Phos_1"/>
    <property type="match status" value="1"/>
</dbReference>
<name>A0A852STC1_9MICO</name>
<evidence type="ECO:0000313" key="1">
    <source>
        <dbReference type="EMBL" id="NYD72041.1"/>
    </source>
</evidence>
<dbReference type="GO" id="GO:0016791">
    <property type="term" value="F:phosphatase activity"/>
    <property type="evidence" value="ECO:0007669"/>
    <property type="project" value="TreeGrafter"/>
</dbReference>
<dbReference type="InterPro" id="IPR013078">
    <property type="entry name" value="His_Pase_superF_clade-1"/>
</dbReference>